<name>A0A3M8L9X0_9MICO</name>
<evidence type="ECO:0000259" key="1">
    <source>
        <dbReference type="Pfam" id="PF06722"/>
    </source>
</evidence>
<reference evidence="2 3" key="1">
    <citation type="submission" date="2018-11" db="EMBL/GenBank/DDBJ databases">
        <title>Cryobacterium sp. nov., isolated from rhizosphere soil of lettuce.</title>
        <authorList>
            <person name="Wang Y."/>
        </authorList>
    </citation>
    <scope>NUCLEOTIDE SEQUENCE [LARGE SCALE GENOMIC DNA]</scope>
    <source>
        <strain evidence="2 3">NEAU-85</strain>
    </source>
</reference>
<dbReference type="SUPFAM" id="SSF53756">
    <property type="entry name" value="UDP-Glycosyltransferase/glycogen phosphorylase"/>
    <property type="match status" value="1"/>
</dbReference>
<dbReference type="GO" id="GO:0017000">
    <property type="term" value="P:antibiotic biosynthetic process"/>
    <property type="evidence" value="ECO:0007669"/>
    <property type="project" value="UniProtKB-ARBA"/>
</dbReference>
<keyword evidence="2" id="KW-0808">Transferase</keyword>
<dbReference type="PANTHER" id="PTHR48050">
    <property type="entry name" value="STEROL 3-BETA-GLUCOSYLTRANSFERASE"/>
    <property type="match status" value="1"/>
</dbReference>
<accession>A0A3M8L9X0</accession>
<evidence type="ECO:0000313" key="2">
    <source>
        <dbReference type="EMBL" id="RNE62301.1"/>
    </source>
</evidence>
<evidence type="ECO:0000313" key="3">
    <source>
        <dbReference type="Proteomes" id="UP000279859"/>
    </source>
</evidence>
<dbReference type="InterPro" id="IPR002213">
    <property type="entry name" value="UDP_glucos_trans"/>
</dbReference>
<dbReference type="GO" id="GO:0008194">
    <property type="term" value="F:UDP-glycosyltransferase activity"/>
    <property type="evidence" value="ECO:0007669"/>
    <property type="project" value="InterPro"/>
</dbReference>
<dbReference type="GO" id="GO:0016758">
    <property type="term" value="F:hexosyltransferase activity"/>
    <property type="evidence" value="ECO:0007669"/>
    <property type="project" value="UniProtKB-ARBA"/>
</dbReference>
<dbReference type="AlphaFoldDB" id="A0A3M8L9X0"/>
<keyword evidence="3" id="KW-1185">Reference proteome</keyword>
<dbReference type="EMBL" id="RDSR01000012">
    <property type="protein sequence ID" value="RNE62301.1"/>
    <property type="molecule type" value="Genomic_DNA"/>
</dbReference>
<dbReference type="CDD" id="cd03784">
    <property type="entry name" value="GT1_Gtf-like"/>
    <property type="match status" value="1"/>
</dbReference>
<protein>
    <submittedName>
        <fullName evidence="2">Glycosyltransferase</fullName>
    </submittedName>
</protein>
<feature type="domain" description="Erythromycin biosynthesis protein CIII-like C-terminal" evidence="1">
    <location>
        <begin position="237"/>
        <end position="368"/>
    </location>
</feature>
<dbReference type="OrthoDB" id="6620093at2"/>
<proteinExistence type="predicted"/>
<organism evidence="2 3">
    <name type="scientific">Cryobacterium tepidiphilum</name>
    <dbReference type="NCBI Taxonomy" id="2486026"/>
    <lineage>
        <taxon>Bacteria</taxon>
        <taxon>Bacillati</taxon>
        <taxon>Actinomycetota</taxon>
        <taxon>Actinomycetes</taxon>
        <taxon>Micrococcales</taxon>
        <taxon>Microbacteriaceae</taxon>
        <taxon>Cryobacterium</taxon>
    </lineage>
</organism>
<dbReference type="Proteomes" id="UP000279859">
    <property type="component" value="Unassembled WGS sequence"/>
</dbReference>
<dbReference type="PANTHER" id="PTHR48050:SF13">
    <property type="entry name" value="STEROL 3-BETA-GLUCOSYLTRANSFERASE UGT80A2"/>
    <property type="match status" value="1"/>
</dbReference>
<dbReference type="Pfam" id="PF06722">
    <property type="entry name" value="EryCIII-like_C"/>
    <property type="match status" value="1"/>
</dbReference>
<dbReference type="RefSeq" id="WP_123045924.1">
    <property type="nucleotide sequence ID" value="NZ_RDSR01000012.1"/>
</dbReference>
<sequence>MNSVLFVTWDGGGNVPPALGIAAELSRRGDRVRFLGHPSQRAAIEAAGFAAEEFQRAKPWSVLDARPGMRAPLAYAGVFTDRGMGDDLVASVKREPTDRVIIDGLLVGALQGAHRAGIPYTVLVHTLYGVMNTTLNRGPLALIARAKGINPAALYRAADRILAVTLEELDGSPHDSVDYTGPVLPAREPAERVLPGAGTRESVGGDRRDGGDAASAPVVLVSLSTTYIDGQREALQRILDALGPLPVRVIVTTGPTVDPGELRPSKNAEVHRYVPHDQLMPAASVVVTHGGHATAMLALAHDLPLLVMPMNPVFDQPVIGRMIAEQNAGLTVSKKASVAEIRGAVERLLADPSPYRAAAARLGKRIRARDGAVVAADLIEANVPARRM</sequence>
<dbReference type="Gene3D" id="3.40.50.2000">
    <property type="entry name" value="Glycogen Phosphorylase B"/>
    <property type="match status" value="2"/>
</dbReference>
<gene>
    <name evidence="2" type="ORF">EEJ31_08755</name>
</gene>
<comment type="caution">
    <text evidence="2">The sequence shown here is derived from an EMBL/GenBank/DDBJ whole genome shotgun (WGS) entry which is preliminary data.</text>
</comment>
<dbReference type="InterPro" id="IPR050426">
    <property type="entry name" value="Glycosyltransferase_28"/>
</dbReference>
<dbReference type="InterPro" id="IPR010610">
    <property type="entry name" value="EryCIII-like_C"/>
</dbReference>